<sequence>MTMLTTTSTPSGVPQDNVASFTATRRFYDDANFPKGFHRCGDFTQKEAELLETHGVALKALAEGTMLPRTADEQRFVDVINGSQTASAPMEKLWIKYLTLAQGRPFYAVVGTNLVRTAETEEYLDTLDVEADASDEDEEPEAEEKA</sequence>
<reference evidence="4 5" key="1">
    <citation type="submission" date="2021-04" db="EMBL/GenBank/DDBJ databases">
        <title>Novel species identification of genus Shewanella.</title>
        <authorList>
            <person name="Liu G."/>
        </authorList>
    </citation>
    <scope>NUCLEOTIDE SEQUENCE [LARGE SCALE GENOMIC DNA]</scope>
    <source>
        <strain evidence="4 5">FJAT-54481</strain>
    </source>
</reference>
<evidence type="ECO:0000313" key="5">
    <source>
        <dbReference type="Proteomes" id="UP000679575"/>
    </source>
</evidence>
<proteinExistence type="inferred from homology"/>
<evidence type="ECO:0000256" key="3">
    <source>
        <dbReference type="SAM" id="MobiDB-lite"/>
    </source>
</evidence>
<protein>
    <recommendedName>
        <fullName evidence="2">Macrodomain Ori protein</fullName>
    </recommendedName>
</protein>
<comment type="similarity">
    <text evidence="1">Belongs to the MaoP family.</text>
</comment>
<evidence type="ECO:0000256" key="2">
    <source>
        <dbReference type="ARBA" id="ARBA00093628"/>
    </source>
</evidence>
<name>A0ABX7YPD9_9GAMM</name>
<dbReference type="Proteomes" id="UP000679575">
    <property type="component" value="Chromosome"/>
</dbReference>
<gene>
    <name evidence="4" type="ORF">KDN34_10110</name>
</gene>
<organism evidence="4 5">
    <name type="scientific">Shewanella yunxiaonensis</name>
    <dbReference type="NCBI Taxonomy" id="2829809"/>
    <lineage>
        <taxon>Bacteria</taxon>
        <taxon>Pseudomonadati</taxon>
        <taxon>Pseudomonadota</taxon>
        <taxon>Gammaproteobacteria</taxon>
        <taxon>Alteromonadales</taxon>
        <taxon>Shewanellaceae</taxon>
        <taxon>Shewanella</taxon>
    </lineage>
</organism>
<keyword evidence="5" id="KW-1185">Reference proteome</keyword>
<accession>A0ABX7YPD9</accession>
<evidence type="ECO:0000313" key="4">
    <source>
        <dbReference type="EMBL" id="QUN04618.1"/>
    </source>
</evidence>
<feature type="region of interest" description="Disordered" evidence="3">
    <location>
        <begin position="125"/>
        <end position="146"/>
    </location>
</feature>
<dbReference type="Pfam" id="PF04219">
    <property type="entry name" value="DUF413"/>
    <property type="match status" value="1"/>
</dbReference>
<evidence type="ECO:0000256" key="1">
    <source>
        <dbReference type="ARBA" id="ARBA00093464"/>
    </source>
</evidence>
<dbReference type="EMBL" id="CP073587">
    <property type="protein sequence ID" value="QUN04618.1"/>
    <property type="molecule type" value="Genomic_DNA"/>
</dbReference>
<dbReference type="InterPro" id="IPR007335">
    <property type="entry name" value="DUF413"/>
</dbReference>